<dbReference type="Proteomes" id="UP001444625">
    <property type="component" value="Unassembled WGS sequence"/>
</dbReference>
<evidence type="ECO:0000313" key="4">
    <source>
        <dbReference type="Proteomes" id="UP001444625"/>
    </source>
</evidence>
<dbReference type="InterPro" id="IPR050469">
    <property type="entry name" value="Diguanylate_Cyclase"/>
</dbReference>
<evidence type="ECO:0000259" key="2">
    <source>
        <dbReference type="PROSITE" id="PS50887"/>
    </source>
</evidence>
<keyword evidence="3" id="KW-0418">Kinase</keyword>
<dbReference type="SUPFAM" id="SSF55073">
    <property type="entry name" value="Nucleotide cyclase"/>
    <property type="match status" value="1"/>
</dbReference>
<keyword evidence="4" id="KW-1185">Reference proteome</keyword>
<dbReference type="InterPro" id="IPR029787">
    <property type="entry name" value="Nucleotide_cyclase"/>
</dbReference>
<dbReference type="InterPro" id="IPR043128">
    <property type="entry name" value="Rev_trsase/Diguanyl_cyclase"/>
</dbReference>
<feature type="transmembrane region" description="Helical" evidence="1">
    <location>
        <begin position="6"/>
        <end position="26"/>
    </location>
</feature>
<reference evidence="3 4" key="1">
    <citation type="submission" date="2024-05" db="EMBL/GenBank/DDBJ databases">
        <authorList>
            <person name="Haq I."/>
            <person name="Ullah Z."/>
            <person name="Ahmad R."/>
            <person name="Li M."/>
            <person name="Tong Y."/>
        </authorList>
    </citation>
    <scope>NUCLEOTIDE SEQUENCE [LARGE SCALE GENOMIC DNA]</scope>
    <source>
        <strain evidence="3 4">16A2E</strain>
    </source>
</reference>
<dbReference type="InterPro" id="IPR000160">
    <property type="entry name" value="GGDEF_dom"/>
</dbReference>
<feature type="domain" description="GGDEF" evidence="2">
    <location>
        <begin position="380"/>
        <end position="517"/>
    </location>
</feature>
<keyword evidence="1" id="KW-1133">Transmembrane helix</keyword>
<name>A0ABU9XKW8_9BACI</name>
<organism evidence="3 4">
    <name type="scientific">Ornithinibacillus xuwenensis</name>
    <dbReference type="NCBI Taxonomy" id="3144668"/>
    <lineage>
        <taxon>Bacteria</taxon>
        <taxon>Bacillati</taxon>
        <taxon>Bacillota</taxon>
        <taxon>Bacilli</taxon>
        <taxon>Bacillales</taxon>
        <taxon>Bacillaceae</taxon>
        <taxon>Ornithinibacillus</taxon>
    </lineage>
</organism>
<accession>A0ABU9XKW8</accession>
<evidence type="ECO:0000313" key="3">
    <source>
        <dbReference type="EMBL" id="MEN2768153.1"/>
    </source>
</evidence>
<dbReference type="InterPro" id="IPR035965">
    <property type="entry name" value="PAS-like_dom_sf"/>
</dbReference>
<dbReference type="Pfam" id="PF16927">
    <property type="entry name" value="HisKA_7TM"/>
    <property type="match status" value="1"/>
</dbReference>
<dbReference type="RefSeq" id="WP_345825634.1">
    <property type="nucleotide sequence ID" value="NZ_JBDIML010000004.1"/>
</dbReference>
<protein>
    <submittedName>
        <fullName evidence="3">Histidine kinase N-terminal 7TM domain-containing protein</fullName>
    </submittedName>
</protein>
<dbReference type="Pfam" id="PF00990">
    <property type="entry name" value="GGDEF"/>
    <property type="match status" value="1"/>
</dbReference>
<dbReference type="Gene3D" id="3.30.70.270">
    <property type="match status" value="1"/>
</dbReference>
<gene>
    <name evidence="3" type="ORF">ABC228_13300</name>
</gene>
<dbReference type="PANTHER" id="PTHR45138">
    <property type="entry name" value="REGULATORY COMPONENTS OF SENSORY TRANSDUCTION SYSTEM"/>
    <property type="match status" value="1"/>
</dbReference>
<dbReference type="Gene3D" id="3.30.450.20">
    <property type="entry name" value="PAS domain"/>
    <property type="match status" value="1"/>
</dbReference>
<dbReference type="PROSITE" id="PS50887">
    <property type="entry name" value="GGDEF"/>
    <property type="match status" value="1"/>
</dbReference>
<dbReference type="NCBIfam" id="TIGR00254">
    <property type="entry name" value="GGDEF"/>
    <property type="match status" value="1"/>
</dbReference>
<dbReference type="SMART" id="SM00267">
    <property type="entry name" value="GGDEF"/>
    <property type="match status" value="1"/>
</dbReference>
<keyword evidence="3" id="KW-0808">Transferase</keyword>
<feature type="transmembrane region" description="Helical" evidence="1">
    <location>
        <begin position="67"/>
        <end position="87"/>
    </location>
</feature>
<feature type="transmembrane region" description="Helical" evidence="1">
    <location>
        <begin position="38"/>
        <end position="55"/>
    </location>
</feature>
<keyword evidence="1" id="KW-0812">Transmembrane</keyword>
<sequence length="521" mass="59497">MNEELIIYMLMIVFAGALSLLLCIFSHIKLKDTPGVRPYKIVTLLSAIFTFSYAFELASGTLEEIKFWLGLEYLVIPFIPGFLLLMCLEYVGISLRKKYIVFLFIAPIITVFTHHTNELHHLYYESVALQRDAPFPIVELTYGPFFYVHSFYLFLCLAISITILLIQLKKSLFWFRIQIITMAAGLFLPIVANYFYLNHHSPYGIDLGPVSMSLSFILHGVALFSFQMFNIIPIARDKVFESMLEGVIVLNQNDAIVDFNQAILPVMPMLSTTSIGKPIRKVLANKKKLLEIIDSGEQSDYECMVCAKRSHYQIRFSPVMKENRMIIGKIITFINITERVELQEKLTMLASYDGLTQVYNRTYFMDQSEKRLAAMTDKGKDAALLLFDIDHFKRINDTYGHEAGDKVLCHIANIVKNSLRSTDLIGRYGGEEFIIFLPETSQEDAVDLAEIIRTRISESNVFIYENNIHVTSSIGISQINTASDNHYEAIKLAVRKADHALYAAKRSGRNNVQVNEELEFV</sequence>
<feature type="transmembrane region" description="Helical" evidence="1">
    <location>
        <begin position="216"/>
        <end position="235"/>
    </location>
</feature>
<dbReference type="CDD" id="cd01949">
    <property type="entry name" value="GGDEF"/>
    <property type="match status" value="1"/>
</dbReference>
<dbReference type="EMBL" id="JBDIML010000004">
    <property type="protein sequence ID" value="MEN2768153.1"/>
    <property type="molecule type" value="Genomic_DNA"/>
</dbReference>
<dbReference type="InterPro" id="IPR031621">
    <property type="entry name" value="HisKA_7TM"/>
</dbReference>
<feature type="transmembrane region" description="Helical" evidence="1">
    <location>
        <begin position="173"/>
        <end position="196"/>
    </location>
</feature>
<proteinExistence type="predicted"/>
<keyword evidence="1" id="KW-0472">Membrane</keyword>
<feature type="transmembrane region" description="Helical" evidence="1">
    <location>
        <begin position="145"/>
        <end position="166"/>
    </location>
</feature>
<dbReference type="SUPFAM" id="SSF55785">
    <property type="entry name" value="PYP-like sensor domain (PAS domain)"/>
    <property type="match status" value="1"/>
</dbReference>
<feature type="transmembrane region" description="Helical" evidence="1">
    <location>
        <begin position="99"/>
        <end position="116"/>
    </location>
</feature>
<dbReference type="GO" id="GO:0016301">
    <property type="term" value="F:kinase activity"/>
    <property type="evidence" value="ECO:0007669"/>
    <property type="project" value="UniProtKB-KW"/>
</dbReference>
<comment type="caution">
    <text evidence="3">The sequence shown here is derived from an EMBL/GenBank/DDBJ whole genome shotgun (WGS) entry which is preliminary data.</text>
</comment>
<dbReference type="PANTHER" id="PTHR45138:SF9">
    <property type="entry name" value="DIGUANYLATE CYCLASE DGCM-RELATED"/>
    <property type="match status" value="1"/>
</dbReference>
<evidence type="ECO:0000256" key="1">
    <source>
        <dbReference type="SAM" id="Phobius"/>
    </source>
</evidence>